<dbReference type="HOGENOM" id="CLU_2826823_0_0_3"/>
<name>D7DXB6_NOSA0</name>
<reference evidence="1 2" key="1">
    <citation type="journal article" date="2010" name="PLoS ONE">
        <title>Genome erosion in a nitrogen-fixing vertically transmitted endosymbiotic multicellular cyanobacterium.</title>
        <authorList>
            <person name="Ran L."/>
            <person name="Larsson J."/>
            <person name="Vigil-Stenman T."/>
            <person name="Nylander J.A."/>
            <person name="Ininbergs K."/>
            <person name="Zheng W.W."/>
            <person name="Lapidus A."/>
            <person name="Lowry S."/>
            <person name="Haselkorn R."/>
            <person name="Bergman B."/>
        </authorList>
    </citation>
    <scope>NUCLEOTIDE SEQUENCE [LARGE SCALE GENOMIC DNA]</scope>
    <source>
        <strain evidence="1 2">0708</strain>
    </source>
</reference>
<dbReference type="AlphaFoldDB" id="D7DXB6"/>
<dbReference type="STRING" id="551115.Aazo_4581"/>
<dbReference type="Proteomes" id="UP000001511">
    <property type="component" value="Chromosome"/>
</dbReference>
<evidence type="ECO:0000313" key="1">
    <source>
        <dbReference type="EMBL" id="ADI65835.1"/>
    </source>
</evidence>
<keyword evidence="2" id="KW-1185">Reference proteome</keyword>
<evidence type="ECO:0000313" key="2">
    <source>
        <dbReference type="Proteomes" id="UP000001511"/>
    </source>
</evidence>
<accession>D7DXB6</accession>
<proteinExistence type="predicted"/>
<organism evidence="1 2">
    <name type="scientific">Nostoc azollae (strain 0708)</name>
    <name type="common">Anabaena azollae (strain 0708)</name>
    <dbReference type="NCBI Taxonomy" id="551115"/>
    <lineage>
        <taxon>Bacteria</taxon>
        <taxon>Bacillati</taxon>
        <taxon>Cyanobacteriota</taxon>
        <taxon>Cyanophyceae</taxon>
        <taxon>Nostocales</taxon>
        <taxon>Nostocaceae</taxon>
        <taxon>Trichormus</taxon>
    </lineage>
</organism>
<protein>
    <submittedName>
        <fullName evidence="1">Uncharacterized protein</fullName>
    </submittedName>
</protein>
<gene>
    <name evidence="1" type="ordered locus">Aazo_4581</name>
</gene>
<sequence length="66" mass="7775">MIVNDKLIGIEDLQNLRIYNIGICYYSVRPDYNYPLYPLHFHRYNPSVQCNLQISQHCAFSPGKKV</sequence>
<dbReference type="EMBL" id="CP002059">
    <property type="protein sequence ID" value="ADI65835.1"/>
    <property type="molecule type" value="Genomic_DNA"/>
</dbReference>
<dbReference type="KEGG" id="naz:Aazo_4581"/>